<dbReference type="Pfam" id="PF00441">
    <property type="entry name" value="Acyl-CoA_dh_1"/>
    <property type="match status" value="1"/>
</dbReference>
<dbReference type="EMBL" id="JARXVC010000034">
    <property type="protein sequence ID" value="MDH6285027.1"/>
    <property type="molecule type" value="Genomic_DNA"/>
</dbReference>
<dbReference type="InterPro" id="IPR006091">
    <property type="entry name" value="Acyl-CoA_Oxase/DH_mid-dom"/>
</dbReference>
<gene>
    <name evidence="9" type="ORF">M2280_006291</name>
</gene>
<keyword evidence="3 5" id="KW-0285">Flavoprotein</keyword>
<dbReference type="InterPro" id="IPR009100">
    <property type="entry name" value="AcylCoA_DH/oxidase_NM_dom_sf"/>
</dbReference>
<comment type="caution">
    <text evidence="9">The sequence shown here is derived from an EMBL/GenBank/DDBJ whole genome shotgun (WGS) entry which is preliminary data.</text>
</comment>
<keyword evidence="10" id="KW-1185">Reference proteome</keyword>
<feature type="domain" description="Acyl-CoA oxidase/dehydrogenase middle" evidence="7">
    <location>
        <begin position="121"/>
        <end position="214"/>
    </location>
</feature>
<dbReference type="InterPro" id="IPR006089">
    <property type="entry name" value="Acyl-CoA_DH_CS"/>
</dbReference>
<dbReference type="InterPro" id="IPR036250">
    <property type="entry name" value="AcylCo_DH-like_C"/>
</dbReference>
<proteinExistence type="inferred from homology"/>
<dbReference type="PANTHER" id="PTHR43884">
    <property type="entry name" value="ACYL-COA DEHYDROGENASE"/>
    <property type="match status" value="1"/>
</dbReference>
<evidence type="ECO:0000259" key="8">
    <source>
        <dbReference type="Pfam" id="PF02771"/>
    </source>
</evidence>
<reference evidence="9 10" key="1">
    <citation type="submission" date="2023-04" db="EMBL/GenBank/DDBJ databases">
        <title>Forest soil microbial communities from Buena Vista Peninsula, Colon Province, Panama.</title>
        <authorList>
            <person name="Bouskill N."/>
        </authorList>
    </citation>
    <scope>NUCLEOTIDE SEQUENCE [LARGE SCALE GENOMIC DNA]</scope>
    <source>
        <strain evidence="9 10">CFH S0262</strain>
    </source>
</reference>
<dbReference type="RefSeq" id="WP_280764187.1">
    <property type="nucleotide sequence ID" value="NZ_JARXVC010000034.1"/>
</dbReference>
<dbReference type="InterPro" id="IPR009075">
    <property type="entry name" value="AcylCo_DH/oxidase_C"/>
</dbReference>
<dbReference type="InterPro" id="IPR037069">
    <property type="entry name" value="AcylCoA_DH/ox_N_sf"/>
</dbReference>
<evidence type="ECO:0000313" key="10">
    <source>
        <dbReference type="Proteomes" id="UP001160334"/>
    </source>
</evidence>
<dbReference type="PROSITE" id="PS00072">
    <property type="entry name" value="ACYL_COA_DH_1"/>
    <property type="match status" value="1"/>
</dbReference>
<name>A0ABT6ML29_9NOCA</name>
<comment type="similarity">
    <text evidence="2 5">Belongs to the acyl-CoA dehydrogenase family.</text>
</comment>
<dbReference type="PANTHER" id="PTHR43884:SF12">
    <property type="entry name" value="ISOVALERYL-COA DEHYDROGENASE, MITOCHONDRIAL-RELATED"/>
    <property type="match status" value="1"/>
</dbReference>
<dbReference type="Gene3D" id="1.20.140.10">
    <property type="entry name" value="Butyryl-CoA Dehydrogenase, subunit A, domain 3"/>
    <property type="match status" value="1"/>
</dbReference>
<evidence type="ECO:0000313" key="9">
    <source>
        <dbReference type="EMBL" id="MDH6285027.1"/>
    </source>
</evidence>
<evidence type="ECO:0000256" key="2">
    <source>
        <dbReference type="ARBA" id="ARBA00009347"/>
    </source>
</evidence>
<evidence type="ECO:0000256" key="1">
    <source>
        <dbReference type="ARBA" id="ARBA00001974"/>
    </source>
</evidence>
<dbReference type="Pfam" id="PF02771">
    <property type="entry name" value="Acyl-CoA_dh_N"/>
    <property type="match status" value="1"/>
</dbReference>
<evidence type="ECO:0000259" key="7">
    <source>
        <dbReference type="Pfam" id="PF02770"/>
    </source>
</evidence>
<evidence type="ECO:0000256" key="3">
    <source>
        <dbReference type="ARBA" id="ARBA00022630"/>
    </source>
</evidence>
<dbReference type="InterPro" id="IPR046373">
    <property type="entry name" value="Acyl-CoA_Oxase/DH_mid-dom_sf"/>
</dbReference>
<dbReference type="EC" id="1.3.8.7" evidence="9"/>
<feature type="domain" description="Acyl-CoA dehydrogenase/oxidase N-terminal" evidence="8">
    <location>
        <begin position="5"/>
        <end position="118"/>
    </location>
</feature>
<keyword evidence="5 9" id="KW-0560">Oxidoreductase</keyword>
<protein>
    <submittedName>
        <fullName evidence="9">Acyl-CoA dehydrogenase</fullName>
        <ecNumber evidence="9">1.3.8.7</ecNumber>
    </submittedName>
</protein>
<dbReference type="InterPro" id="IPR013786">
    <property type="entry name" value="AcylCoA_DH/ox_N"/>
</dbReference>
<feature type="domain" description="Acyl-CoA dehydrogenase/oxidase C-terminal" evidence="6">
    <location>
        <begin position="229"/>
        <end position="376"/>
    </location>
</feature>
<dbReference type="Gene3D" id="1.10.540.10">
    <property type="entry name" value="Acyl-CoA dehydrogenase/oxidase, N-terminal domain"/>
    <property type="match status" value="1"/>
</dbReference>
<evidence type="ECO:0000259" key="6">
    <source>
        <dbReference type="Pfam" id="PF00441"/>
    </source>
</evidence>
<dbReference type="Pfam" id="PF02770">
    <property type="entry name" value="Acyl-CoA_dh_M"/>
    <property type="match status" value="1"/>
</dbReference>
<dbReference type="Proteomes" id="UP001160334">
    <property type="component" value="Unassembled WGS sequence"/>
</dbReference>
<dbReference type="SUPFAM" id="SSF47203">
    <property type="entry name" value="Acyl-CoA dehydrogenase C-terminal domain-like"/>
    <property type="match status" value="1"/>
</dbReference>
<comment type="cofactor">
    <cofactor evidence="1 5">
        <name>FAD</name>
        <dbReference type="ChEBI" id="CHEBI:57692"/>
    </cofactor>
</comment>
<dbReference type="GO" id="GO:0070991">
    <property type="term" value="F:medium-chain fatty acyl-CoA dehydrogenase activity"/>
    <property type="evidence" value="ECO:0007669"/>
    <property type="project" value="UniProtKB-EC"/>
</dbReference>
<evidence type="ECO:0000256" key="5">
    <source>
        <dbReference type="RuleBase" id="RU362125"/>
    </source>
</evidence>
<organism evidence="9 10">
    <name type="scientific">Prescottella agglutinans</name>
    <dbReference type="NCBI Taxonomy" id="1644129"/>
    <lineage>
        <taxon>Bacteria</taxon>
        <taxon>Bacillati</taxon>
        <taxon>Actinomycetota</taxon>
        <taxon>Actinomycetes</taxon>
        <taxon>Mycobacteriales</taxon>
        <taxon>Nocardiaceae</taxon>
        <taxon>Prescottella</taxon>
    </lineage>
</organism>
<sequence>MRFSREQQEFALAVREFCDSECKTLQQRDALTEGGTLANSPIILEKLAGLGWLGVSLPEEYGGGGAGMVEECIFLEETARGGAPITAYSTGLTAVQTYLRYGTDDQKRTIVGNMAAGKIEAIALSEPGAGSDLGGVRIKAKLVEDHYVINGQKTWISAAHVAEHVLLLARTDTSGTKHEGLTLFMVPTDSPGLEIHGIQTMEARTCNDLYFTDVVVPANAVVGTPNQAWRHLMRGLSVERLIIATMSLGAAQRSLDDVVAFVRDREQFGRKISSFQAIRHRIADLATDIALARSFVYEVAERIDAGEEDNLNREGSMAKLRCTEIAKNTALEAMQMMGGYGYTREYGIEEQVRKSLAPPIYGGTNEIQREIISKTLGL</sequence>
<evidence type="ECO:0000256" key="4">
    <source>
        <dbReference type="ARBA" id="ARBA00022827"/>
    </source>
</evidence>
<keyword evidence="4 5" id="KW-0274">FAD</keyword>
<accession>A0ABT6ML29</accession>
<dbReference type="SUPFAM" id="SSF56645">
    <property type="entry name" value="Acyl-CoA dehydrogenase NM domain-like"/>
    <property type="match status" value="1"/>
</dbReference>
<dbReference type="Gene3D" id="2.40.110.10">
    <property type="entry name" value="Butyryl-CoA Dehydrogenase, subunit A, domain 2"/>
    <property type="match status" value="1"/>
</dbReference>